<name>A0ABR6YET7_9BURK</name>
<dbReference type="EMBL" id="JACOGA010000015">
    <property type="protein sequence ID" value="MBC3875053.1"/>
    <property type="molecule type" value="Genomic_DNA"/>
</dbReference>
<evidence type="ECO:0000313" key="5">
    <source>
        <dbReference type="Proteomes" id="UP000624279"/>
    </source>
</evidence>
<dbReference type="PANTHER" id="PTHR30034">
    <property type="entry name" value="FLAGELLAR MOTOR SWITCH PROTEIN FLIM"/>
    <property type="match status" value="1"/>
</dbReference>
<evidence type="ECO:0000259" key="3">
    <source>
        <dbReference type="Pfam" id="PF01052"/>
    </source>
</evidence>
<dbReference type="InterPro" id="IPR036429">
    <property type="entry name" value="SpoA-like_sf"/>
</dbReference>
<dbReference type="SUPFAM" id="SSF101801">
    <property type="entry name" value="Surface presentation of antigens (SPOA)"/>
    <property type="match status" value="1"/>
</dbReference>
<proteinExistence type="inferred from homology"/>
<comment type="similarity">
    <text evidence="1">Belongs to the FliN/MopA/SpaO family.</text>
</comment>
<keyword evidence="4" id="KW-0282">Flagellum</keyword>
<protein>
    <submittedName>
        <fullName evidence="4">FliM/FliN family flagellar motor switch protein</fullName>
    </submittedName>
</protein>
<sequence length="130" mass="14135">MTANQENTLSNTERDQLTSGNKAEPSVDILDLSDMQATQASDIQNTLPVLNSINPLSLVKTKLRVVVGELEISIGELMSAKEHQVFPLSTKLDQPVDLVLEGHTIARGQLVAIDGHFAIRISELPIPLQV</sequence>
<dbReference type="Pfam" id="PF01052">
    <property type="entry name" value="FliMN_C"/>
    <property type="match status" value="1"/>
</dbReference>
<dbReference type="Gene3D" id="2.30.330.10">
    <property type="entry name" value="SpoA-like"/>
    <property type="match status" value="1"/>
</dbReference>
<dbReference type="PRINTS" id="PR00956">
    <property type="entry name" value="FLGMOTORFLIN"/>
</dbReference>
<reference evidence="4 5" key="1">
    <citation type="submission" date="2020-08" db="EMBL/GenBank/DDBJ databases">
        <title>Novel species isolated from subtropical streams in China.</title>
        <authorList>
            <person name="Lu H."/>
        </authorList>
    </citation>
    <scope>NUCLEOTIDE SEQUENCE [LARGE SCALE GENOMIC DNA]</scope>
    <source>
        <strain evidence="4 5">LX15W</strain>
    </source>
</reference>
<feature type="compositionally biased region" description="Polar residues" evidence="2">
    <location>
        <begin position="1"/>
        <end position="21"/>
    </location>
</feature>
<keyword evidence="4" id="KW-0966">Cell projection</keyword>
<dbReference type="InterPro" id="IPR001172">
    <property type="entry name" value="FliN_T3SS_HrcQb"/>
</dbReference>
<keyword evidence="5" id="KW-1185">Reference proteome</keyword>
<feature type="domain" description="Flagellar motor switch protein FliN-like C-terminal" evidence="3">
    <location>
        <begin position="57"/>
        <end position="124"/>
    </location>
</feature>
<feature type="region of interest" description="Disordered" evidence="2">
    <location>
        <begin position="1"/>
        <end position="30"/>
    </location>
</feature>
<dbReference type="PANTHER" id="PTHR30034:SF6">
    <property type="entry name" value="YOP PROTEINS TRANSLOCATION PROTEIN Q"/>
    <property type="match status" value="1"/>
</dbReference>
<keyword evidence="4" id="KW-0969">Cilium</keyword>
<evidence type="ECO:0000256" key="1">
    <source>
        <dbReference type="ARBA" id="ARBA00009226"/>
    </source>
</evidence>
<evidence type="ECO:0000313" key="4">
    <source>
        <dbReference type="EMBL" id="MBC3875053.1"/>
    </source>
</evidence>
<comment type="caution">
    <text evidence="4">The sequence shown here is derived from an EMBL/GenBank/DDBJ whole genome shotgun (WGS) entry which is preliminary data.</text>
</comment>
<dbReference type="InterPro" id="IPR001543">
    <property type="entry name" value="FliN-like_C"/>
</dbReference>
<dbReference type="Proteomes" id="UP000624279">
    <property type="component" value="Unassembled WGS sequence"/>
</dbReference>
<dbReference type="RefSeq" id="WP_186943030.1">
    <property type="nucleotide sequence ID" value="NZ_JACOGA010000015.1"/>
</dbReference>
<gene>
    <name evidence="4" type="ORF">H8K55_15800</name>
</gene>
<accession>A0ABR6YET7</accession>
<evidence type="ECO:0000256" key="2">
    <source>
        <dbReference type="SAM" id="MobiDB-lite"/>
    </source>
</evidence>
<organism evidence="4 5">
    <name type="scientific">Undibacterium flavidum</name>
    <dbReference type="NCBI Taxonomy" id="2762297"/>
    <lineage>
        <taxon>Bacteria</taxon>
        <taxon>Pseudomonadati</taxon>
        <taxon>Pseudomonadota</taxon>
        <taxon>Betaproteobacteria</taxon>
        <taxon>Burkholderiales</taxon>
        <taxon>Oxalobacteraceae</taxon>
        <taxon>Undibacterium</taxon>
    </lineage>
</organism>